<dbReference type="CDD" id="cd07042">
    <property type="entry name" value="STAS_SulP_like_sulfate_transporter"/>
    <property type="match status" value="1"/>
</dbReference>
<dbReference type="PANTHER" id="PTHR11814">
    <property type="entry name" value="SULFATE TRANSPORTER"/>
    <property type="match status" value="1"/>
</dbReference>
<proteinExistence type="predicted"/>
<evidence type="ECO:0000256" key="6">
    <source>
        <dbReference type="SAM" id="Phobius"/>
    </source>
</evidence>
<keyword evidence="9" id="KW-1185">Reference proteome</keyword>
<dbReference type="Pfam" id="PF00916">
    <property type="entry name" value="Sulfate_transp"/>
    <property type="match status" value="1"/>
</dbReference>
<dbReference type="EMBL" id="JAEQND010000007">
    <property type="protein sequence ID" value="MBL0426332.1"/>
    <property type="molecule type" value="Genomic_DNA"/>
</dbReference>
<feature type="transmembrane region" description="Helical" evidence="6">
    <location>
        <begin position="317"/>
        <end position="335"/>
    </location>
</feature>
<keyword evidence="4 6" id="KW-0472">Membrane</keyword>
<comment type="subcellular location">
    <subcellularLocation>
        <location evidence="1">Membrane</location>
        <topology evidence="1">Multi-pass membrane protein</topology>
    </subcellularLocation>
</comment>
<dbReference type="Proteomes" id="UP000622707">
    <property type="component" value="Unassembled WGS sequence"/>
</dbReference>
<evidence type="ECO:0000313" key="8">
    <source>
        <dbReference type="EMBL" id="MBL0426332.1"/>
    </source>
</evidence>
<gene>
    <name evidence="8" type="ORF">JI746_14555</name>
</gene>
<comment type="caution">
    <text evidence="8">The sequence shown here is derived from an EMBL/GenBank/DDBJ whole genome shotgun (WGS) entry which is preliminary data.</text>
</comment>
<dbReference type="InterPro" id="IPR036513">
    <property type="entry name" value="STAS_dom_sf"/>
</dbReference>
<dbReference type="PROSITE" id="PS50801">
    <property type="entry name" value="STAS"/>
    <property type="match status" value="1"/>
</dbReference>
<organism evidence="8 9">
    <name type="scientific">Ramlibacter alkalitolerans</name>
    <dbReference type="NCBI Taxonomy" id="2039631"/>
    <lineage>
        <taxon>Bacteria</taxon>
        <taxon>Pseudomonadati</taxon>
        <taxon>Pseudomonadota</taxon>
        <taxon>Betaproteobacteria</taxon>
        <taxon>Burkholderiales</taxon>
        <taxon>Comamonadaceae</taxon>
        <taxon>Ramlibacter</taxon>
    </lineage>
</organism>
<evidence type="ECO:0000256" key="3">
    <source>
        <dbReference type="ARBA" id="ARBA00022989"/>
    </source>
</evidence>
<keyword evidence="2 6" id="KW-0812">Transmembrane</keyword>
<feature type="transmembrane region" description="Helical" evidence="6">
    <location>
        <begin position="392"/>
        <end position="410"/>
    </location>
</feature>
<dbReference type="InterPro" id="IPR011547">
    <property type="entry name" value="SLC26A/SulP_dom"/>
</dbReference>
<accession>A0ABS1JQ07</accession>
<evidence type="ECO:0000256" key="4">
    <source>
        <dbReference type="ARBA" id="ARBA00023136"/>
    </source>
</evidence>
<evidence type="ECO:0000256" key="1">
    <source>
        <dbReference type="ARBA" id="ARBA00004141"/>
    </source>
</evidence>
<protein>
    <submittedName>
        <fullName evidence="8">SulP family inorganic anion transporter</fullName>
    </submittedName>
</protein>
<dbReference type="InterPro" id="IPR001902">
    <property type="entry name" value="SLC26A/SulP_fam"/>
</dbReference>
<feature type="transmembrane region" description="Helical" evidence="6">
    <location>
        <begin position="199"/>
        <end position="223"/>
    </location>
</feature>
<dbReference type="Pfam" id="PF01740">
    <property type="entry name" value="STAS"/>
    <property type="match status" value="1"/>
</dbReference>
<dbReference type="SUPFAM" id="SSF52091">
    <property type="entry name" value="SpoIIaa-like"/>
    <property type="match status" value="1"/>
</dbReference>
<feature type="compositionally biased region" description="Basic and acidic residues" evidence="5">
    <location>
        <begin position="563"/>
        <end position="572"/>
    </location>
</feature>
<feature type="transmembrane region" description="Helical" evidence="6">
    <location>
        <begin position="133"/>
        <end position="154"/>
    </location>
</feature>
<reference evidence="8 9" key="1">
    <citation type="journal article" date="2017" name="Int. J. Syst. Evol. Microbiol.">
        <title>Ramlibacter alkalitolerans sp. nov., alkali-tolerant bacterium isolated from soil of ginseng.</title>
        <authorList>
            <person name="Lee D.H."/>
            <person name="Cha C.J."/>
        </authorList>
    </citation>
    <scope>NUCLEOTIDE SEQUENCE [LARGE SCALE GENOMIC DNA]</scope>
    <source>
        <strain evidence="8 9">KACC 19305</strain>
    </source>
</reference>
<feature type="domain" description="STAS" evidence="7">
    <location>
        <begin position="440"/>
        <end position="546"/>
    </location>
</feature>
<keyword evidence="3 6" id="KW-1133">Transmembrane helix</keyword>
<feature type="region of interest" description="Disordered" evidence="5">
    <location>
        <begin position="550"/>
        <end position="572"/>
    </location>
</feature>
<evidence type="ECO:0000256" key="2">
    <source>
        <dbReference type="ARBA" id="ARBA00022692"/>
    </source>
</evidence>
<feature type="transmembrane region" description="Helical" evidence="6">
    <location>
        <begin position="20"/>
        <end position="40"/>
    </location>
</feature>
<feature type="transmembrane region" description="Helical" evidence="6">
    <location>
        <begin position="46"/>
        <end position="67"/>
    </location>
</feature>
<evidence type="ECO:0000313" key="9">
    <source>
        <dbReference type="Proteomes" id="UP000622707"/>
    </source>
</evidence>
<dbReference type="InterPro" id="IPR002645">
    <property type="entry name" value="STAS_dom"/>
</dbReference>
<evidence type="ECO:0000256" key="5">
    <source>
        <dbReference type="SAM" id="MobiDB-lite"/>
    </source>
</evidence>
<feature type="transmembrane region" description="Helical" evidence="6">
    <location>
        <begin position="74"/>
        <end position="94"/>
    </location>
</feature>
<feature type="transmembrane region" description="Helical" evidence="6">
    <location>
        <begin position="100"/>
        <end position="121"/>
    </location>
</feature>
<dbReference type="Gene3D" id="3.30.750.24">
    <property type="entry name" value="STAS domain"/>
    <property type="match status" value="1"/>
</dbReference>
<feature type="transmembrane region" description="Helical" evidence="6">
    <location>
        <begin position="174"/>
        <end position="192"/>
    </location>
</feature>
<name>A0ABS1JQ07_9BURK</name>
<dbReference type="RefSeq" id="WP_201690402.1">
    <property type="nucleotide sequence ID" value="NZ_JAEQND010000007.1"/>
</dbReference>
<sequence>MSKLSRWLPFLNWPRPDAHLLRGEGIAAITVAVVMIPQSVAYAGLAGMPLVAGLYATFLPAVVAVLFSASTRLSVGPSALSSVLVGASLIGMAQPGSASWVALAVWLALLAGFLQVAVGVTRSAWVLNLVSSPVLTGFSQAAALLIIASQLPALMGLQGSLGELLHSPRLDPQALAYGVVSLVLFVGARRVAPRLPIMLIVLAAAGLLSFLTGYSSNGGAVVGPLPQGLPAFYWPAWPGWEQFSMLLPPALVLTLVSSLEMAASAKIESQRDSKRWDANQDLIGQGVGKLASGLSGAFATSTSFSRSALTLYAGARTGWATVIATVIVLLVLLFLTPALSHVPKAVLSAVVVAAVSSLFKPRVFVQLWGIDRVEAATALTTFAVTILSAPRIYWGVLTGVLIGLAYFLYLRLHPRIIEVGLHPDGSLRDRHLWKLPPLAPQLYALRMDAELDFASATDMERAIVEHLALHPEVRDVCLLAQPINRIDATGVEMFSQLRKTLRERGVTLHISGIKLPVERVLERAGVLGPDPLLKMYRTDNDALHAFGTLKRDEVLPEPPTSDADARDSAPVR</sequence>
<feature type="transmembrane region" description="Helical" evidence="6">
    <location>
        <begin position="243"/>
        <end position="265"/>
    </location>
</feature>
<evidence type="ECO:0000259" key="7">
    <source>
        <dbReference type="PROSITE" id="PS50801"/>
    </source>
</evidence>